<keyword evidence="1" id="KW-1133">Transmembrane helix</keyword>
<accession>A0A1G6GX55</accession>
<dbReference type="InterPro" id="IPR009526">
    <property type="entry name" value="DUF1146"/>
</dbReference>
<organism evidence="2 3">
    <name type="scientific">Shouchella lonarensis</name>
    <dbReference type="NCBI Taxonomy" id="1464122"/>
    <lineage>
        <taxon>Bacteria</taxon>
        <taxon>Bacillati</taxon>
        <taxon>Bacillota</taxon>
        <taxon>Bacilli</taxon>
        <taxon>Bacillales</taxon>
        <taxon>Bacillaceae</taxon>
        <taxon>Shouchella</taxon>
    </lineage>
</organism>
<dbReference type="Pfam" id="PF06612">
    <property type="entry name" value="DUF1146"/>
    <property type="match status" value="1"/>
</dbReference>
<keyword evidence="1" id="KW-0472">Membrane</keyword>
<dbReference type="Proteomes" id="UP000242662">
    <property type="component" value="Unassembled WGS sequence"/>
</dbReference>
<gene>
    <name evidence="2" type="ORF">SAMN05421737_102130</name>
</gene>
<keyword evidence="3" id="KW-1185">Reference proteome</keyword>
<keyword evidence="1" id="KW-0812">Transmembrane</keyword>
<evidence type="ECO:0000256" key="1">
    <source>
        <dbReference type="SAM" id="Phobius"/>
    </source>
</evidence>
<sequence>MMVNELSCLQFHVVLIVLKLSFVLARNEVLILTQGLGVEAFIHIMVSLLCFGLAWWALTSFRLELFVKDIKSKQALLLRLFMALALGYVVAQFILDYVQSARMLPYLLN</sequence>
<name>A0A1G6GX55_9BACI</name>
<feature type="transmembrane region" description="Helical" evidence="1">
    <location>
        <begin position="75"/>
        <end position="95"/>
    </location>
</feature>
<feature type="transmembrane region" description="Helical" evidence="1">
    <location>
        <begin position="41"/>
        <end position="63"/>
    </location>
</feature>
<dbReference type="EMBL" id="FMYM01000002">
    <property type="protein sequence ID" value="SDB86640.1"/>
    <property type="molecule type" value="Genomic_DNA"/>
</dbReference>
<protein>
    <submittedName>
        <fullName evidence="2">Conserved hypothetical integral membrane protein</fullName>
    </submittedName>
</protein>
<evidence type="ECO:0000313" key="3">
    <source>
        <dbReference type="Proteomes" id="UP000242662"/>
    </source>
</evidence>
<dbReference type="AlphaFoldDB" id="A0A1G6GX55"/>
<dbReference type="NCBIfam" id="TIGR02327">
    <property type="entry name" value="int_mem_ywzB"/>
    <property type="match status" value="1"/>
</dbReference>
<dbReference type="STRING" id="1464122.SAMN05421737_102130"/>
<proteinExistence type="predicted"/>
<evidence type="ECO:0000313" key="2">
    <source>
        <dbReference type="EMBL" id="SDB86640.1"/>
    </source>
</evidence>
<reference evidence="3" key="1">
    <citation type="submission" date="2016-09" db="EMBL/GenBank/DDBJ databases">
        <authorList>
            <person name="Varghese N."/>
            <person name="Submissions S."/>
        </authorList>
    </citation>
    <scope>NUCLEOTIDE SEQUENCE [LARGE SCALE GENOMIC DNA]</scope>
    <source>
        <strain evidence="3">25nlg</strain>
    </source>
</reference>